<dbReference type="EMBL" id="JAWDJW010010223">
    <property type="protein sequence ID" value="KAK3049082.1"/>
    <property type="molecule type" value="Genomic_DNA"/>
</dbReference>
<name>A0ACC3CWS8_9PEZI</name>
<keyword evidence="2" id="KW-1185">Reference proteome</keyword>
<feature type="non-terminal residue" evidence="1">
    <location>
        <position position="1"/>
    </location>
</feature>
<evidence type="ECO:0000313" key="2">
    <source>
        <dbReference type="Proteomes" id="UP001186974"/>
    </source>
</evidence>
<proteinExistence type="predicted"/>
<organism evidence="1 2">
    <name type="scientific">Coniosporium uncinatum</name>
    <dbReference type="NCBI Taxonomy" id="93489"/>
    <lineage>
        <taxon>Eukaryota</taxon>
        <taxon>Fungi</taxon>
        <taxon>Dikarya</taxon>
        <taxon>Ascomycota</taxon>
        <taxon>Pezizomycotina</taxon>
        <taxon>Dothideomycetes</taxon>
        <taxon>Dothideomycetes incertae sedis</taxon>
        <taxon>Coniosporium</taxon>
    </lineage>
</organism>
<accession>A0ACC3CWS8</accession>
<evidence type="ECO:0000313" key="1">
    <source>
        <dbReference type="EMBL" id="KAK3049082.1"/>
    </source>
</evidence>
<reference evidence="1" key="1">
    <citation type="submission" date="2024-09" db="EMBL/GenBank/DDBJ databases">
        <title>Black Yeasts Isolated from many extreme environments.</title>
        <authorList>
            <person name="Coleine C."/>
            <person name="Stajich J.E."/>
            <person name="Selbmann L."/>
        </authorList>
    </citation>
    <scope>NUCLEOTIDE SEQUENCE</scope>
    <source>
        <strain evidence="1">CCFEE 5737</strain>
    </source>
</reference>
<dbReference type="Proteomes" id="UP001186974">
    <property type="component" value="Unassembled WGS sequence"/>
</dbReference>
<sequence length="57" mass="6673">NEWDRLFPPDAMQIQLQNQDQPVPPDFSMPDFTFPSSQTFYTSPPYYQSTSDVRGTR</sequence>
<comment type="caution">
    <text evidence="1">The sequence shown here is derived from an EMBL/GenBank/DDBJ whole genome shotgun (WGS) entry which is preliminary data.</text>
</comment>
<protein>
    <submittedName>
        <fullName evidence="1">Uncharacterized protein</fullName>
    </submittedName>
</protein>
<gene>
    <name evidence="1" type="ORF">LTS18_012817</name>
</gene>